<keyword evidence="1" id="KW-0812">Transmembrane</keyword>
<accession>A0A2N0Z578</accession>
<dbReference type="AlphaFoldDB" id="A0A2N0Z578"/>
<evidence type="ECO:0000313" key="3">
    <source>
        <dbReference type="Proteomes" id="UP000233375"/>
    </source>
</evidence>
<sequence>MQLWVDFPKYLKHSTTTYQNMYSEDASIVNFEGGSVKVFLGNIAGLQGPMNSLLYQKFLWQKGQYMFIIFLKYIMFLYMFYLEIWNLEKIKQAFRDFHHGECVARQSNKKSD</sequence>
<name>A0A2N0Z578_9BACI</name>
<keyword evidence="3" id="KW-1185">Reference proteome</keyword>
<evidence type="ECO:0000256" key="1">
    <source>
        <dbReference type="SAM" id="Phobius"/>
    </source>
</evidence>
<keyword evidence="1" id="KW-1133">Transmembrane helix</keyword>
<organism evidence="2 3">
    <name type="scientific">Niallia nealsonii</name>
    <dbReference type="NCBI Taxonomy" id="115979"/>
    <lineage>
        <taxon>Bacteria</taxon>
        <taxon>Bacillati</taxon>
        <taxon>Bacillota</taxon>
        <taxon>Bacilli</taxon>
        <taxon>Bacillales</taxon>
        <taxon>Bacillaceae</taxon>
        <taxon>Niallia</taxon>
    </lineage>
</organism>
<gene>
    <name evidence="2" type="ORF">CWS01_05145</name>
</gene>
<evidence type="ECO:0000313" key="2">
    <source>
        <dbReference type="EMBL" id="PKG24647.1"/>
    </source>
</evidence>
<keyword evidence="1" id="KW-0472">Membrane</keyword>
<dbReference type="Gene3D" id="2.60.120.10">
    <property type="entry name" value="Jelly Rolls"/>
    <property type="match status" value="1"/>
</dbReference>
<proteinExistence type="predicted"/>
<dbReference type="EMBL" id="PISE01000011">
    <property type="protein sequence ID" value="PKG24647.1"/>
    <property type="molecule type" value="Genomic_DNA"/>
</dbReference>
<dbReference type="InterPro" id="IPR014710">
    <property type="entry name" value="RmlC-like_jellyroll"/>
</dbReference>
<comment type="caution">
    <text evidence="2">The sequence shown here is derived from an EMBL/GenBank/DDBJ whole genome shotgun (WGS) entry which is preliminary data.</text>
</comment>
<dbReference type="Proteomes" id="UP000233375">
    <property type="component" value="Unassembled WGS sequence"/>
</dbReference>
<reference evidence="2 3" key="1">
    <citation type="journal article" date="2003" name="Int. J. Syst. Evol. Microbiol.">
        <title>Bacillus nealsonii sp. nov., isolated from a spacecraft-assembly facility, whose spores are gamma-radiation resistant.</title>
        <authorList>
            <person name="Venkateswaran K."/>
            <person name="Kempf M."/>
            <person name="Chen F."/>
            <person name="Satomi M."/>
            <person name="Nicholson W."/>
            <person name="Kern R."/>
        </authorList>
    </citation>
    <scope>NUCLEOTIDE SEQUENCE [LARGE SCALE GENOMIC DNA]</scope>
    <source>
        <strain evidence="2 3">FO-92</strain>
    </source>
</reference>
<feature type="transmembrane region" description="Helical" evidence="1">
    <location>
        <begin position="65"/>
        <end position="85"/>
    </location>
</feature>
<protein>
    <submittedName>
        <fullName evidence="2">Uncharacterized protein</fullName>
    </submittedName>
</protein>